<dbReference type="PROSITE" id="PS51112">
    <property type="entry name" value="AMMECR1"/>
    <property type="match status" value="1"/>
</dbReference>
<dbReference type="InterPro" id="IPR023473">
    <property type="entry name" value="AMMECR1"/>
</dbReference>
<dbReference type="EMBL" id="VSSQ01000315">
    <property type="protein sequence ID" value="MPL90892.1"/>
    <property type="molecule type" value="Genomic_DNA"/>
</dbReference>
<dbReference type="NCBIfam" id="TIGR04335">
    <property type="entry name" value="AmmeMemoSam_A"/>
    <property type="match status" value="1"/>
</dbReference>
<dbReference type="CDD" id="cd07951">
    <property type="entry name" value="ED_3B_N_AMMECR1"/>
    <property type="match status" value="1"/>
</dbReference>
<feature type="domain" description="AMMECR1" evidence="1">
    <location>
        <begin position="291"/>
        <end position="462"/>
    </location>
</feature>
<dbReference type="AlphaFoldDB" id="A0A644VJQ2"/>
<dbReference type="PANTHER" id="PTHR13016:SF0">
    <property type="entry name" value="AMME SYNDROME CANDIDATE GENE 1 PROTEIN"/>
    <property type="match status" value="1"/>
</dbReference>
<dbReference type="InterPro" id="IPR002733">
    <property type="entry name" value="AMMECR1_domain"/>
</dbReference>
<dbReference type="SUPFAM" id="SSF143447">
    <property type="entry name" value="AMMECR1-like"/>
    <property type="match status" value="1"/>
</dbReference>
<dbReference type="Pfam" id="PF02900">
    <property type="entry name" value="LigB"/>
    <property type="match status" value="1"/>
</dbReference>
<dbReference type="PANTHER" id="PTHR13016">
    <property type="entry name" value="AMMECR1 HOMOLOG"/>
    <property type="match status" value="1"/>
</dbReference>
<dbReference type="Gene3D" id="3.30.700.20">
    <property type="entry name" value="Hypothetical protein ph0010, domain 1"/>
    <property type="match status" value="1"/>
</dbReference>
<dbReference type="GO" id="GO:0008198">
    <property type="term" value="F:ferrous iron binding"/>
    <property type="evidence" value="ECO:0007669"/>
    <property type="project" value="InterPro"/>
</dbReference>
<dbReference type="Pfam" id="PF01871">
    <property type="entry name" value="AMMECR1"/>
    <property type="match status" value="1"/>
</dbReference>
<accession>A0A644VJQ2</accession>
<dbReference type="InterPro" id="IPR036071">
    <property type="entry name" value="AMMECR1_dom_sf"/>
</dbReference>
<comment type="caution">
    <text evidence="2">The sequence shown here is derived from an EMBL/GenBank/DDBJ whole genome shotgun (WGS) entry which is preliminary data.</text>
</comment>
<dbReference type="InterPro" id="IPR027623">
    <property type="entry name" value="AmmeMemoSam_A"/>
</dbReference>
<gene>
    <name evidence="2" type="ORF">SDC9_36950</name>
</gene>
<sequence length="462" mass="50873">MSILATFMVPHPPLIVAEIGHGEEKKIAATIDSYEKVAEKIKQLRPETIIVTTPHSIMYSDYFHISPGVSAKGDFAQFGAGQVQFNVFYDTGFVGELCALAQKEKLSAGIEGERDAKLDHATMVPLYFINKVYTNYKLVRIGLSGLPLTDHYKLGQCLQKTANKLQRSIVIIASGDLSHRLKKDGPYGFNPAGPKYDASIMETMSEGNFLELLAFPPSLCEEAGECGHRSFTIMAGALDKIAVNSQKLSYEGPFGVGYGVVEFIPLGVDLGRNFLEQYPEYRDKLLAEKKKQEDPYVRLARAALELYIKQGKTMAIPQDVPTEMLKTRAGAFVSLKKDGTLRGCIGTIGPVRDSLAKEIIFNAISAGTQDPRFLEVKPTELPALEYSVDVLGPLESISSPNELDVKRYGVIVTKGSRTGLLLPNLEGITTVEQQIDIARQKAGIRQEETGISLQRFEVIRHK</sequence>
<organism evidence="2">
    <name type="scientific">bioreactor metagenome</name>
    <dbReference type="NCBI Taxonomy" id="1076179"/>
    <lineage>
        <taxon>unclassified sequences</taxon>
        <taxon>metagenomes</taxon>
        <taxon>ecological metagenomes</taxon>
    </lineage>
</organism>
<dbReference type="InterPro" id="IPR027485">
    <property type="entry name" value="AMMECR1_N"/>
</dbReference>
<dbReference type="SUPFAM" id="SSF53213">
    <property type="entry name" value="LigB-like"/>
    <property type="match status" value="1"/>
</dbReference>
<dbReference type="Gene3D" id="3.40.830.10">
    <property type="entry name" value="LigB-like"/>
    <property type="match status" value="1"/>
</dbReference>
<evidence type="ECO:0000313" key="2">
    <source>
        <dbReference type="EMBL" id="MPL90892.1"/>
    </source>
</evidence>
<proteinExistence type="predicted"/>
<reference evidence="2" key="1">
    <citation type="submission" date="2019-08" db="EMBL/GenBank/DDBJ databases">
        <authorList>
            <person name="Kucharzyk K."/>
            <person name="Murdoch R.W."/>
            <person name="Higgins S."/>
            <person name="Loffler F."/>
        </authorList>
    </citation>
    <scope>NUCLEOTIDE SEQUENCE</scope>
</reference>
<dbReference type="GO" id="GO:0016702">
    <property type="term" value="F:oxidoreductase activity, acting on single donors with incorporation of molecular oxygen, incorporation of two atoms of oxygen"/>
    <property type="evidence" value="ECO:0007669"/>
    <property type="project" value="UniProtKB-ARBA"/>
</dbReference>
<dbReference type="InterPro" id="IPR004183">
    <property type="entry name" value="Xdiol_dOase_suB"/>
</dbReference>
<name>A0A644VJQ2_9ZZZZ</name>
<evidence type="ECO:0000259" key="1">
    <source>
        <dbReference type="PROSITE" id="PS51112"/>
    </source>
</evidence>
<protein>
    <recommendedName>
        <fullName evidence="1">AMMECR1 domain-containing protein</fullName>
    </recommendedName>
</protein>